<dbReference type="EMBL" id="CAEZSS010000014">
    <property type="protein sequence ID" value="CAB4540110.1"/>
    <property type="molecule type" value="Genomic_DNA"/>
</dbReference>
<accession>A0A6J6BLT0</accession>
<protein>
    <submittedName>
        <fullName evidence="1">Unannotated protein</fullName>
    </submittedName>
</protein>
<evidence type="ECO:0000313" key="1">
    <source>
        <dbReference type="EMBL" id="CAB4540110.1"/>
    </source>
</evidence>
<sequence>MSHNHHGRDFLGDLKLIVMAHHKESGLHFWLFPAPLGSPQRPYFALNLHSFEQGYPLLLAKGR</sequence>
<dbReference type="AlphaFoldDB" id="A0A6J6BLT0"/>
<gene>
    <name evidence="1" type="ORF">UFOPK1505_00146</name>
</gene>
<organism evidence="1">
    <name type="scientific">freshwater metagenome</name>
    <dbReference type="NCBI Taxonomy" id="449393"/>
    <lineage>
        <taxon>unclassified sequences</taxon>
        <taxon>metagenomes</taxon>
        <taxon>ecological metagenomes</taxon>
    </lineage>
</organism>
<reference evidence="1" key="1">
    <citation type="submission" date="2020-05" db="EMBL/GenBank/DDBJ databases">
        <authorList>
            <person name="Chiriac C."/>
            <person name="Salcher M."/>
            <person name="Ghai R."/>
            <person name="Kavagutti S V."/>
        </authorList>
    </citation>
    <scope>NUCLEOTIDE SEQUENCE</scope>
</reference>
<proteinExistence type="predicted"/>
<name>A0A6J6BLT0_9ZZZZ</name>